<keyword evidence="3" id="KW-0808">Transferase</keyword>
<dbReference type="RefSeq" id="WP_246386454.1">
    <property type="nucleotide sequence ID" value="NZ_JACHWY010000001.1"/>
</dbReference>
<dbReference type="SUPFAM" id="SSF56112">
    <property type="entry name" value="Protein kinase-like (PK-like)"/>
    <property type="match status" value="1"/>
</dbReference>
<dbReference type="CDD" id="cd05121">
    <property type="entry name" value="ABC1_ADCK3-like"/>
    <property type="match status" value="1"/>
</dbReference>
<dbReference type="EMBL" id="JACHWY010000001">
    <property type="protein sequence ID" value="MBB3046666.1"/>
    <property type="molecule type" value="Genomic_DNA"/>
</dbReference>
<keyword evidence="3" id="KW-0830">Ubiquinone</keyword>
<evidence type="ECO:0000313" key="4">
    <source>
        <dbReference type="Proteomes" id="UP000537130"/>
    </source>
</evidence>
<proteinExistence type="inferred from homology"/>
<comment type="caution">
    <text evidence="3">The sequence shown here is derived from an EMBL/GenBank/DDBJ whole genome shotgun (WGS) entry which is preliminary data.</text>
</comment>
<evidence type="ECO:0000259" key="2">
    <source>
        <dbReference type="PROSITE" id="PS50011"/>
    </source>
</evidence>
<name>A0A7W4Z687_9GAMM</name>
<dbReference type="PROSITE" id="PS50011">
    <property type="entry name" value="PROTEIN_KINASE_DOM"/>
    <property type="match status" value="1"/>
</dbReference>
<organism evidence="3 4">
    <name type="scientific">Litorivivens lipolytica</name>
    <dbReference type="NCBI Taxonomy" id="1524264"/>
    <lineage>
        <taxon>Bacteria</taxon>
        <taxon>Pseudomonadati</taxon>
        <taxon>Pseudomonadota</taxon>
        <taxon>Gammaproteobacteria</taxon>
        <taxon>Litorivivens</taxon>
    </lineage>
</organism>
<dbReference type="Pfam" id="PF03109">
    <property type="entry name" value="ABC1"/>
    <property type="match status" value="1"/>
</dbReference>
<dbReference type="PANTHER" id="PTHR10566">
    <property type="entry name" value="CHAPERONE-ACTIVITY OF BC1 COMPLEX CABC1 -RELATED"/>
    <property type="match status" value="1"/>
</dbReference>
<keyword evidence="3" id="KW-0418">Kinase</keyword>
<sequence>MSADTFMAQKTPQKGRRPMQMAELGVRGSVRLLQTFSAVYPKALRWLIDWRVPAPAEMRELFESLGVTYIKFGQFIASSPSIFPKEYVDEFQKCLDQTPAIPFRKVKAIIEEDLGKPLDRVFEHISPQPLASASIAQVHAATLLSGEQVVVKVQKPGVKETLTTDLNAVYLMTRLCERIIPNLDRGSIADLVEEMYQAMLDECDFVKEADNLIHFSRFLNDSGNTSVVVPKPNLEASNERVLTMERFYGVALTDMEALKASGHDAAESLFNAMNTWFASLTQCAFFHADLHSGNLMLLNNGQVGFIDFGMVGRIKPSVWEATFKLFMAVNEQDYQTMAESMLAIGVTRSEVDVDALARDIQHLFGRLDAMEPEYLLGSGGSEPDGVTSLMSELGDIAKSYGIRFPRSFTLLLKQFLYFDRYMDLLAPGANIFGDDRVTLYQ</sequence>
<dbReference type="InterPro" id="IPR050154">
    <property type="entry name" value="UbiB_kinase"/>
</dbReference>
<dbReference type="GO" id="GO:0004672">
    <property type="term" value="F:protein kinase activity"/>
    <property type="evidence" value="ECO:0007669"/>
    <property type="project" value="InterPro"/>
</dbReference>
<dbReference type="InterPro" id="IPR004147">
    <property type="entry name" value="ABC1_dom"/>
</dbReference>
<gene>
    <name evidence="3" type="ORF">FHR99_000902</name>
</gene>
<comment type="similarity">
    <text evidence="1">Belongs to the protein kinase superfamily. ADCK protein kinase family.</text>
</comment>
<dbReference type="PANTHER" id="PTHR10566:SF113">
    <property type="entry name" value="PROTEIN ACTIVITY OF BC1 COMPLEX KINASE 7, CHLOROPLASTIC"/>
    <property type="match status" value="1"/>
</dbReference>
<reference evidence="3 4" key="1">
    <citation type="submission" date="2020-08" db="EMBL/GenBank/DDBJ databases">
        <title>Genomic Encyclopedia of Type Strains, Phase III (KMG-III): the genomes of soil and plant-associated and newly described type strains.</title>
        <authorList>
            <person name="Whitman W."/>
        </authorList>
    </citation>
    <scope>NUCLEOTIDE SEQUENCE [LARGE SCALE GENOMIC DNA]</scope>
    <source>
        <strain evidence="3 4">CECT 8654</strain>
    </source>
</reference>
<dbReference type="Proteomes" id="UP000537130">
    <property type="component" value="Unassembled WGS sequence"/>
</dbReference>
<protein>
    <submittedName>
        <fullName evidence="3">Putative unusual protein kinase regulating ubiquinone biosynthesis (AarF/ABC1/UbiB family)</fullName>
    </submittedName>
</protein>
<accession>A0A7W4Z687</accession>
<dbReference type="InterPro" id="IPR011009">
    <property type="entry name" value="Kinase-like_dom_sf"/>
</dbReference>
<dbReference type="GO" id="GO:0005524">
    <property type="term" value="F:ATP binding"/>
    <property type="evidence" value="ECO:0007669"/>
    <property type="project" value="InterPro"/>
</dbReference>
<feature type="domain" description="Protein kinase" evidence="2">
    <location>
        <begin position="124"/>
        <end position="441"/>
    </location>
</feature>
<keyword evidence="4" id="KW-1185">Reference proteome</keyword>
<evidence type="ECO:0000256" key="1">
    <source>
        <dbReference type="ARBA" id="ARBA00009670"/>
    </source>
</evidence>
<dbReference type="InterPro" id="IPR000719">
    <property type="entry name" value="Prot_kinase_dom"/>
</dbReference>
<evidence type="ECO:0000313" key="3">
    <source>
        <dbReference type="EMBL" id="MBB3046666.1"/>
    </source>
</evidence>
<dbReference type="AlphaFoldDB" id="A0A7W4Z687"/>